<dbReference type="Proteomes" id="UP001501645">
    <property type="component" value="Unassembled WGS sequence"/>
</dbReference>
<proteinExistence type="inferred from homology"/>
<comment type="caution">
    <text evidence="4">The sequence shown here is derived from an EMBL/GenBank/DDBJ whole genome shotgun (WGS) entry which is preliminary data.</text>
</comment>
<dbReference type="EMBL" id="BAABKO010000004">
    <property type="protein sequence ID" value="GAA4779085.1"/>
    <property type="molecule type" value="Genomic_DNA"/>
</dbReference>
<feature type="domain" description="Flavodoxin-like fold" evidence="3">
    <location>
        <begin position="1"/>
        <end position="174"/>
    </location>
</feature>
<keyword evidence="2" id="KW-0560">Oxidoreductase</keyword>
<dbReference type="Gene3D" id="3.40.50.360">
    <property type="match status" value="1"/>
</dbReference>
<sequence>MSALVIDGHPSPESLTAALSRRYAEAHGDAVLLTLRDLAFDPVLREGYRGVQQLEPDLERCLSLLLTADHLVVASPVWWASTPALLKGFFDRVLLPKETYRYRPSGLPEGLLPAQSGRLLLTSDSPRWFLAWTGEPAARQVRDQTMRFCGVRGVRTTRFTSVRRADAMRREAWLASVERLARRDARRARALADVGARR</sequence>
<dbReference type="InterPro" id="IPR003680">
    <property type="entry name" value="Flavodoxin_fold"/>
</dbReference>
<name>A0ABP9AFK0_9MICO</name>
<dbReference type="Pfam" id="PF02525">
    <property type="entry name" value="Flavodoxin_2"/>
    <property type="match status" value="1"/>
</dbReference>
<comment type="similarity">
    <text evidence="1">Belongs to the NAD(P)H dehydrogenase (quinone) family.</text>
</comment>
<organism evidence="4 5">
    <name type="scientific">Microbacterium gilvum</name>
    <dbReference type="NCBI Taxonomy" id="1336204"/>
    <lineage>
        <taxon>Bacteria</taxon>
        <taxon>Bacillati</taxon>
        <taxon>Actinomycetota</taxon>
        <taxon>Actinomycetes</taxon>
        <taxon>Micrococcales</taxon>
        <taxon>Microbacteriaceae</taxon>
        <taxon>Microbacterium</taxon>
    </lineage>
</organism>
<dbReference type="PANTHER" id="PTHR10204">
    <property type="entry name" value="NAD P H OXIDOREDUCTASE-RELATED"/>
    <property type="match status" value="1"/>
</dbReference>
<evidence type="ECO:0000259" key="3">
    <source>
        <dbReference type="Pfam" id="PF02525"/>
    </source>
</evidence>
<evidence type="ECO:0000256" key="2">
    <source>
        <dbReference type="ARBA" id="ARBA00023002"/>
    </source>
</evidence>
<accession>A0ABP9AFK0</accession>
<dbReference type="PANTHER" id="PTHR10204:SF34">
    <property type="entry name" value="NAD(P)H DEHYDROGENASE [QUINONE] 1 ISOFORM 1"/>
    <property type="match status" value="1"/>
</dbReference>
<dbReference type="InterPro" id="IPR051545">
    <property type="entry name" value="NAD(P)H_dehydrogenase_qn"/>
</dbReference>
<gene>
    <name evidence="4" type="ORF">GCM10023351_25090</name>
</gene>
<dbReference type="RefSeq" id="WP_345439680.1">
    <property type="nucleotide sequence ID" value="NZ_BAABKO010000004.1"/>
</dbReference>
<evidence type="ECO:0000313" key="5">
    <source>
        <dbReference type="Proteomes" id="UP001501645"/>
    </source>
</evidence>
<protein>
    <submittedName>
        <fullName evidence="4">NAD(P)H-dependent oxidoreductase</fullName>
    </submittedName>
</protein>
<evidence type="ECO:0000256" key="1">
    <source>
        <dbReference type="ARBA" id="ARBA00006252"/>
    </source>
</evidence>
<dbReference type="InterPro" id="IPR029039">
    <property type="entry name" value="Flavoprotein-like_sf"/>
</dbReference>
<evidence type="ECO:0000313" key="4">
    <source>
        <dbReference type="EMBL" id="GAA4779085.1"/>
    </source>
</evidence>
<dbReference type="SUPFAM" id="SSF52218">
    <property type="entry name" value="Flavoproteins"/>
    <property type="match status" value="1"/>
</dbReference>
<reference evidence="5" key="1">
    <citation type="journal article" date="2019" name="Int. J. Syst. Evol. Microbiol.">
        <title>The Global Catalogue of Microorganisms (GCM) 10K type strain sequencing project: providing services to taxonomists for standard genome sequencing and annotation.</title>
        <authorList>
            <consortium name="The Broad Institute Genomics Platform"/>
            <consortium name="The Broad Institute Genome Sequencing Center for Infectious Disease"/>
            <person name="Wu L."/>
            <person name="Ma J."/>
        </authorList>
    </citation>
    <scope>NUCLEOTIDE SEQUENCE [LARGE SCALE GENOMIC DNA]</scope>
    <source>
        <strain evidence="5">JCM 18537</strain>
    </source>
</reference>
<keyword evidence="5" id="KW-1185">Reference proteome</keyword>